<feature type="domain" description="UvrD-like helicase C-terminal" evidence="12">
    <location>
        <begin position="338"/>
        <end position="626"/>
    </location>
</feature>
<evidence type="ECO:0000256" key="6">
    <source>
        <dbReference type="ARBA" id="ARBA00034617"/>
    </source>
</evidence>
<dbReference type="PANTHER" id="PTHR11070:SF2">
    <property type="entry name" value="ATP-DEPENDENT DNA HELICASE SRS2"/>
    <property type="match status" value="1"/>
</dbReference>
<dbReference type="SUPFAM" id="SSF52540">
    <property type="entry name" value="P-loop containing nucleoside triphosphate hydrolases"/>
    <property type="match status" value="1"/>
</dbReference>
<evidence type="ECO:0000313" key="14">
    <source>
        <dbReference type="Proteomes" id="UP001240171"/>
    </source>
</evidence>
<dbReference type="RefSeq" id="WP_305022496.1">
    <property type="nucleotide sequence ID" value="NZ_JAUQTB010000001.1"/>
</dbReference>
<accession>A0ABT9C7X6</accession>
<comment type="caution">
    <text evidence="13">The sequence shown here is derived from an EMBL/GenBank/DDBJ whole genome shotgun (WGS) entry which is preliminary data.</text>
</comment>
<dbReference type="EMBL" id="JAUQTB010000001">
    <property type="protein sequence ID" value="MDO7905326.1"/>
    <property type="molecule type" value="Genomic_DNA"/>
</dbReference>
<keyword evidence="2 9" id="KW-0378">Hydrolase</keyword>
<proteinExistence type="predicted"/>
<dbReference type="Gene3D" id="1.10.486.10">
    <property type="entry name" value="PCRA, domain 4"/>
    <property type="match status" value="1"/>
</dbReference>
<evidence type="ECO:0000259" key="12">
    <source>
        <dbReference type="PROSITE" id="PS51217"/>
    </source>
</evidence>
<gene>
    <name evidence="13" type="ORF">Q5741_02725</name>
</gene>
<dbReference type="Pfam" id="PF00580">
    <property type="entry name" value="UvrD-helicase"/>
    <property type="match status" value="1"/>
</dbReference>
<evidence type="ECO:0000256" key="9">
    <source>
        <dbReference type="PROSITE-ProRule" id="PRU00560"/>
    </source>
</evidence>
<dbReference type="InterPro" id="IPR027417">
    <property type="entry name" value="P-loop_NTPase"/>
</dbReference>
<dbReference type="InterPro" id="IPR000212">
    <property type="entry name" value="DNA_helicase_UvrD/REP"/>
</dbReference>
<protein>
    <recommendedName>
        <fullName evidence="7">DNA 3'-5' helicase</fullName>
        <ecNumber evidence="7">5.6.2.4</ecNumber>
    </recommendedName>
</protein>
<dbReference type="PROSITE" id="PS51198">
    <property type="entry name" value="UVRD_HELICASE_ATP_BIND"/>
    <property type="match status" value="1"/>
</dbReference>
<dbReference type="CDD" id="cd17932">
    <property type="entry name" value="DEXQc_UvrD"/>
    <property type="match status" value="1"/>
</dbReference>
<keyword evidence="5" id="KW-0413">Isomerase</keyword>
<evidence type="ECO:0000256" key="4">
    <source>
        <dbReference type="ARBA" id="ARBA00022840"/>
    </source>
</evidence>
<evidence type="ECO:0000259" key="11">
    <source>
        <dbReference type="PROSITE" id="PS51198"/>
    </source>
</evidence>
<feature type="coiled-coil region" evidence="10">
    <location>
        <begin position="215"/>
        <end position="242"/>
    </location>
</feature>
<evidence type="ECO:0000256" key="7">
    <source>
        <dbReference type="ARBA" id="ARBA00034808"/>
    </source>
</evidence>
<comment type="catalytic activity">
    <reaction evidence="6">
        <text>Couples ATP hydrolysis with the unwinding of duplex DNA by translocating in the 3'-5' direction.</text>
        <dbReference type="EC" id="5.6.2.4"/>
    </reaction>
</comment>
<dbReference type="InterPro" id="IPR014017">
    <property type="entry name" value="DNA_helicase_UvrD-like_C"/>
</dbReference>
<feature type="binding site" evidence="9">
    <location>
        <begin position="31"/>
        <end position="38"/>
    </location>
    <ligand>
        <name>ATP</name>
        <dbReference type="ChEBI" id="CHEBI:30616"/>
    </ligand>
</feature>
<dbReference type="Proteomes" id="UP001240171">
    <property type="component" value="Unassembled WGS sequence"/>
</dbReference>
<dbReference type="EC" id="5.6.2.4" evidence="7"/>
<dbReference type="PANTHER" id="PTHR11070">
    <property type="entry name" value="UVRD / RECB / PCRA DNA HELICASE FAMILY MEMBER"/>
    <property type="match status" value="1"/>
</dbReference>
<dbReference type="Gene3D" id="3.40.50.300">
    <property type="entry name" value="P-loop containing nucleotide triphosphate hydrolases"/>
    <property type="match status" value="3"/>
</dbReference>
<evidence type="ECO:0000313" key="13">
    <source>
        <dbReference type="EMBL" id="MDO7905326.1"/>
    </source>
</evidence>
<evidence type="ECO:0000256" key="3">
    <source>
        <dbReference type="ARBA" id="ARBA00022806"/>
    </source>
</evidence>
<comment type="catalytic activity">
    <reaction evidence="8">
        <text>ATP + H2O = ADP + phosphate + H(+)</text>
        <dbReference type="Rhea" id="RHEA:13065"/>
        <dbReference type="ChEBI" id="CHEBI:15377"/>
        <dbReference type="ChEBI" id="CHEBI:15378"/>
        <dbReference type="ChEBI" id="CHEBI:30616"/>
        <dbReference type="ChEBI" id="CHEBI:43474"/>
        <dbReference type="ChEBI" id="CHEBI:456216"/>
        <dbReference type="EC" id="5.6.2.4"/>
    </reaction>
</comment>
<sequence>MNHRGGISLSQEQAEIVDSVIGPGSITVVSAGAGSGKTRTMVASVLHLVKEEKVNIDDFALITFTNKATDEMRERLESGVQDRIRDAEKAGDWEERSHWFEQKERIASTFIGTIHRFCAMLLQNFGYTELIPHETEIVMARHHFLTALKETLDEALDDPMTSILFISNHIHWAPHVMAEHVEKWYEYIRGRGRSIKVVVRETLNQKEGDEEQDYRNAVAHLLNKLDDKYQELKRELGGVDSNDLLHKCAALMTQYKDQISPLVASRFRYLFVDEFQDTDELQMNIIQTLSPKLKHVLVVGDRKQAIYGFRGADHSVLQKIADQNYTKPLSLSASRRPTAILHRAQEALFDEMGLRYDFLKEKLNQAEDAHMPKDNLIPFQYEHISVFKDREQPIFERVIQKIRDFLGQSIHDRHRGMRPVTYRDICILFRSNYQLSSYLSQFPSDIPVINDTSGQFFRKPEIIACYHMLQAILKYPDDVSLDLALGTPFLPFIAPNSIYRSDGTNQMLRDWFEDEEDCKDWLKGIAELRKRMKVDLVPQLLTYMYEFTRVREYYGKQGNSQAVANLEKLVMWSRGLMDAEAQTLQQFFDRFQLALLSGMEMDEADTGEDEAKPDAVRLSTVHSAKGLEYPIVIIPDVGRRLLPNDQLPTFYDRAGWGLDLILPGEHGRSSKFKEWEDEYRRDFFEEEARILYVAITRAEHVVCMIGHGSNKVNPSGSENWSWKDEILTAAPSLVKLGMHIAKVD</sequence>
<evidence type="ECO:0000256" key="5">
    <source>
        <dbReference type="ARBA" id="ARBA00023235"/>
    </source>
</evidence>
<keyword evidence="14" id="KW-1185">Reference proteome</keyword>
<dbReference type="InterPro" id="IPR014016">
    <property type="entry name" value="UvrD-like_ATP-bd"/>
</dbReference>
<keyword evidence="3 9" id="KW-0347">Helicase</keyword>
<evidence type="ECO:0000256" key="8">
    <source>
        <dbReference type="ARBA" id="ARBA00048988"/>
    </source>
</evidence>
<evidence type="ECO:0000256" key="2">
    <source>
        <dbReference type="ARBA" id="ARBA00022801"/>
    </source>
</evidence>
<name>A0ABT9C7X6_9BACL</name>
<keyword evidence="4 9" id="KW-0067">ATP-binding</keyword>
<dbReference type="PROSITE" id="PS51217">
    <property type="entry name" value="UVRD_HELICASE_CTER"/>
    <property type="match status" value="1"/>
</dbReference>
<keyword evidence="10" id="KW-0175">Coiled coil</keyword>
<reference evidence="13 14" key="1">
    <citation type="submission" date="2023-07" db="EMBL/GenBank/DDBJ databases">
        <title>Paenibacillus sp. JX-17 nov. isolated from soil.</title>
        <authorList>
            <person name="Wan Y."/>
            <person name="Liu B."/>
        </authorList>
    </citation>
    <scope>NUCLEOTIDE SEQUENCE [LARGE SCALE GENOMIC DNA]</scope>
    <source>
        <strain evidence="13 14">JX-17</strain>
    </source>
</reference>
<evidence type="ECO:0000256" key="10">
    <source>
        <dbReference type="SAM" id="Coils"/>
    </source>
</evidence>
<organism evidence="13 14">
    <name type="scientific">Paenibacillus lacisoli</name>
    <dbReference type="NCBI Taxonomy" id="3064525"/>
    <lineage>
        <taxon>Bacteria</taxon>
        <taxon>Bacillati</taxon>
        <taxon>Bacillota</taxon>
        <taxon>Bacilli</taxon>
        <taxon>Bacillales</taxon>
        <taxon>Paenibacillaceae</taxon>
        <taxon>Paenibacillus</taxon>
    </lineage>
</organism>
<dbReference type="Pfam" id="PF13361">
    <property type="entry name" value="UvrD_C"/>
    <property type="match status" value="1"/>
</dbReference>
<evidence type="ECO:0000256" key="1">
    <source>
        <dbReference type="ARBA" id="ARBA00022741"/>
    </source>
</evidence>
<keyword evidence="1 9" id="KW-0547">Nucleotide-binding</keyword>
<feature type="domain" description="UvrD-like helicase ATP-binding" evidence="11">
    <location>
        <begin position="10"/>
        <end position="338"/>
    </location>
</feature>